<comment type="caution">
    <text evidence="3">The sequence shown here is derived from an EMBL/GenBank/DDBJ whole genome shotgun (WGS) entry which is preliminary data.</text>
</comment>
<organism evidence="3 4">
    <name type="scientific">Roseateles flavus</name>
    <dbReference type="NCBI Taxonomy" id="3149041"/>
    <lineage>
        <taxon>Bacteria</taxon>
        <taxon>Pseudomonadati</taxon>
        <taxon>Pseudomonadota</taxon>
        <taxon>Betaproteobacteria</taxon>
        <taxon>Burkholderiales</taxon>
        <taxon>Sphaerotilaceae</taxon>
        <taxon>Roseateles</taxon>
    </lineage>
</organism>
<evidence type="ECO:0000313" key="3">
    <source>
        <dbReference type="EMBL" id="MEO3714284.1"/>
    </source>
</evidence>
<dbReference type="Proteomes" id="UP001462640">
    <property type="component" value="Unassembled WGS sequence"/>
</dbReference>
<feature type="compositionally biased region" description="Low complexity" evidence="1">
    <location>
        <begin position="12"/>
        <end position="30"/>
    </location>
</feature>
<feature type="domain" description="eCIS core" evidence="2">
    <location>
        <begin position="69"/>
        <end position="134"/>
    </location>
</feature>
<evidence type="ECO:0000256" key="1">
    <source>
        <dbReference type="SAM" id="MobiDB-lite"/>
    </source>
</evidence>
<gene>
    <name evidence="3" type="ORF">ABDJ40_16085</name>
</gene>
<dbReference type="EMBL" id="JBDPZC010000007">
    <property type="protein sequence ID" value="MEO3714284.1"/>
    <property type="molecule type" value="Genomic_DNA"/>
</dbReference>
<proteinExistence type="predicted"/>
<keyword evidence="4" id="KW-1185">Reference proteome</keyword>
<name>A0ABV0GH53_9BURK</name>
<evidence type="ECO:0000313" key="4">
    <source>
        <dbReference type="Proteomes" id="UP001462640"/>
    </source>
</evidence>
<feature type="compositionally biased region" description="Basic and acidic residues" evidence="1">
    <location>
        <begin position="521"/>
        <end position="537"/>
    </location>
</feature>
<accession>A0ABV0GH53</accession>
<feature type="compositionally biased region" description="Low complexity" evidence="1">
    <location>
        <begin position="44"/>
        <end position="61"/>
    </location>
</feature>
<dbReference type="RefSeq" id="WP_347611393.1">
    <property type="nucleotide sequence ID" value="NZ_JBDPZC010000007.1"/>
</dbReference>
<protein>
    <submittedName>
        <fullName evidence="3">DUF4157 domain-containing protein</fullName>
    </submittedName>
</protein>
<dbReference type="InterPro" id="IPR025295">
    <property type="entry name" value="eCIS_core_dom"/>
</dbReference>
<reference evidence="3 4" key="1">
    <citation type="submission" date="2024-05" db="EMBL/GenBank/DDBJ databases">
        <title>Roseateles sp. 2.12 16S ribosomal RNA gene Genome sequencing and assembly.</title>
        <authorList>
            <person name="Woo H."/>
        </authorList>
    </citation>
    <scope>NUCLEOTIDE SEQUENCE [LARGE SCALE GENOMIC DNA]</scope>
    <source>
        <strain evidence="3 4">2.12</strain>
    </source>
</reference>
<feature type="region of interest" description="Disordered" evidence="1">
    <location>
        <begin position="1"/>
        <end position="73"/>
    </location>
</feature>
<sequence length="660" mass="72625">MPSTLTHAPQPASAESTRSAASASQESTSRGDAGSASQWQESPRQLQQGARLAQLRSASAAEPPARGGLPEGLQRGIETLSGMDMSGVRVHRNSAKPAALQAHAYAQGQDIHLGPGQEKHLPHEAWHVVQQAQGRVKPTRQMKRGVAVNDDAGLEREADVMGARALGMGARQPAPAQRQTAESRPLVTAAGTLLGVAQCVGDKVAFKAGDVSAQTQEIQDLATGVAGIYANYKAGKKAQRNQLDLNFTQQTSDLELRQTYLIKAIEMSFFQDQGQHFVHNFSAEKIKAEGDKRDTFLVDHPLPDAKKYGLLAQGRTLAQTVYPLVQTDLQERADENKKIDIKALNTILYRYSSSYGRHAIADPIVQGYEKGYKASGVDYSELVRLWTEYAQAQQFQLTAVMNDDIAQVDVVREGEAEAVPIRIATVYFNDQRFERAPLLDQTLNPLTPQEEVREVYKHRESGQEYVQDAQDIFVKRHVSRALNKYDNPDGARGVQIDADPRKKTGSDDTWAQIATQIPGRSPEERDTEIRNHQRAKEAQGGSPFVSFTTTSHPIFGSSAKLFESDRGVATVDLARISKSRVFDTHTDAAMERIHEVEDPDPTLPYAEGDDAYERNSAARDAMRTRELVVAGDIPLDAITAVRDKNGAYARSALDQRFHRP</sequence>
<feature type="region of interest" description="Disordered" evidence="1">
    <location>
        <begin position="484"/>
        <end position="545"/>
    </location>
</feature>
<evidence type="ECO:0000259" key="2">
    <source>
        <dbReference type="Pfam" id="PF13699"/>
    </source>
</evidence>
<dbReference type="Pfam" id="PF13699">
    <property type="entry name" value="eCIS_core"/>
    <property type="match status" value="1"/>
</dbReference>